<reference evidence="4" key="1">
    <citation type="submission" date="2020-12" db="EMBL/GenBank/DDBJ databases">
        <title>Geomonas sp. Red875, isolated from river sediment.</title>
        <authorList>
            <person name="Xu Z."/>
            <person name="Zhang Z."/>
            <person name="Masuda Y."/>
            <person name="Itoh H."/>
            <person name="Senoo K."/>
        </authorList>
    </citation>
    <scope>NUCLEOTIDE SEQUENCE</scope>
    <source>
        <strain evidence="4">Red875</strain>
    </source>
</reference>
<comment type="caution">
    <text evidence="4">The sequence shown here is derived from an EMBL/GenBank/DDBJ whole genome shotgun (WGS) entry which is preliminary data.</text>
</comment>
<evidence type="ECO:0000256" key="1">
    <source>
        <dbReference type="SAM" id="MobiDB-lite"/>
    </source>
</evidence>
<evidence type="ECO:0000259" key="3">
    <source>
        <dbReference type="SMART" id="SM00530"/>
    </source>
</evidence>
<proteinExistence type="predicted"/>
<accession>A0A8J7LXJ7</accession>
<dbReference type="SUPFAM" id="SSF47413">
    <property type="entry name" value="lambda repressor-like DNA-binding domains"/>
    <property type="match status" value="1"/>
</dbReference>
<name>A0A8J7LXJ7_9BACT</name>
<dbReference type="InterPro" id="IPR010982">
    <property type="entry name" value="Lambda_DNA-bd_dom_sf"/>
</dbReference>
<dbReference type="SMART" id="SM00530">
    <property type="entry name" value="HTH_XRE"/>
    <property type="match status" value="1"/>
</dbReference>
<dbReference type="AlphaFoldDB" id="A0A8J7LXJ7"/>
<dbReference type="Proteomes" id="UP000636888">
    <property type="component" value="Unassembled WGS sequence"/>
</dbReference>
<feature type="transmembrane region" description="Helical" evidence="2">
    <location>
        <begin position="119"/>
        <end position="136"/>
    </location>
</feature>
<evidence type="ECO:0000313" key="5">
    <source>
        <dbReference type="Proteomes" id="UP000636888"/>
    </source>
</evidence>
<evidence type="ECO:0000313" key="4">
    <source>
        <dbReference type="EMBL" id="MBJ6723211.1"/>
    </source>
</evidence>
<dbReference type="PANTHER" id="PTHR34475">
    <property type="match status" value="1"/>
</dbReference>
<dbReference type="Pfam" id="PF13464">
    <property type="entry name" value="RodZ_C"/>
    <property type="match status" value="1"/>
</dbReference>
<dbReference type="InterPro" id="IPR001387">
    <property type="entry name" value="Cro/C1-type_HTH"/>
</dbReference>
<dbReference type="InterPro" id="IPR025194">
    <property type="entry name" value="RodZ-like_C"/>
</dbReference>
<feature type="region of interest" description="Disordered" evidence="1">
    <location>
        <begin position="143"/>
        <end position="223"/>
    </location>
</feature>
<dbReference type="RefSeq" id="WP_199382054.1">
    <property type="nucleotide sequence ID" value="NZ_JAEMHM010000001.1"/>
</dbReference>
<dbReference type="Gene3D" id="1.10.260.40">
    <property type="entry name" value="lambda repressor-like DNA-binding domains"/>
    <property type="match status" value="1"/>
</dbReference>
<feature type="compositionally biased region" description="Pro residues" evidence="1">
    <location>
        <begin position="185"/>
        <end position="208"/>
    </location>
</feature>
<keyword evidence="2" id="KW-0812">Transmembrane</keyword>
<sequence length="304" mass="31783">MSDEEVVSGAAIGPLLKNAREAKGVQLEEASRVTKIGKNYLSAIEEGAFEKLPNPAYLKGFLRLYATYLGLSGDDIIARYQQTLTTTPIAAPAAPPQPEPHDASAMGVERVTFRGHRRWGIPLLLLGLVIVAALFFSESEEKREKPASAPPPAPAPAAVPAPKPVQPPMSSAARPAQPQAALPVPAQPGQPVPPPGAAPAPQAAPPTAAPVASAPPATPASKEGRKGVILKLRFTQDTWMSITIDGAISQRYDLKAGDIIEWKGAHGFTLDLGDGGAAEGEFNGRPLKALGERGKPAHVELKAD</sequence>
<gene>
    <name evidence="4" type="ORF">JFN93_00690</name>
</gene>
<dbReference type="EMBL" id="JAEMHM010000001">
    <property type="protein sequence ID" value="MBJ6723211.1"/>
    <property type="molecule type" value="Genomic_DNA"/>
</dbReference>
<keyword evidence="5" id="KW-1185">Reference proteome</keyword>
<evidence type="ECO:0000256" key="2">
    <source>
        <dbReference type="SAM" id="Phobius"/>
    </source>
</evidence>
<keyword evidence="2" id="KW-0472">Membrane</keyword>
<dbReference type="CDD" id="cd00093">
    <property type="entry name" value="HTH_XRE"/>
    <property type="match status" value="1"/>
</dbReference>
<feature type="domain" description="HTH cro/C1-type" evidence="3">
    <location>
        <begin position="15"/>
        <end position="76"/>
    </location>
</feature>
<dbReference type="PANTHER" id="PTHR34475:SF1">
    <property type="entry name" value="CYTOSKELETON PROTEIN RODZ"/>
    <property type="match status" value="1"/>
</dbReference>
<dbReference type="InterPro" id="IPR050400">
    <property type="entry name" value="Bact_Cytoskel_RodZ"/>
</dbReference>
<organism evidence="4 5">
    <name type="scientific">Geomesophilobacter sediminis</name>
    <dbReference type="NCBI Taxonomy" id="2798584"/>
    <lineage>
        <taxon>Bacteria</taxon>
        <taxon>Pseudomonadati</taxon>
        <taxon>Thermodesulfobacteriota</taxon>
        <taxon>Desulfuromonadia</taxon>
        <taxon>Geobacterales</taxon>
        <taxon>Geobacteraceae</taxon>
        <taxon>Geomesophilobacter</taxon>
    </lineage>
</organism>
<keyword evidence="2" id="KW-1133">Transmembrane helix</keyword>
<dbReference type="Pfam" id="PF13413">
    <property type="entry name" value="HTH_25"/>
    <property type="match status" value="1"/>
</dbReference>
<dbReference type="GO" id="GO:0003677">
    <property type="term" value="F:DNA binding"/>
    <property type="evidence" value="ECO:0007669"/>
    <property type="project" value="InterPro"/>
</dbReference>
<feature type="compositionally biased region" description="Pro residues" evidence="1">
    <location>
        <begin position="148"/>
        <end position="167"/>
    </location>
</feature>
<protein>
    <submittedName>
        <fullName evidence="4">DUF4115 domain-containing protein</fullName>
    </submittedName>
</protein>
<feature type="compositionally biased region" description="Low complexity" evidence="1">
    <location>
        <begin position="168"/>
        <end position="184"/>
    </location>
</feature>